<dbReference type="InterPro" id="IPR013320">
    <property type="entry name" value="ConA-like_dom_sf"/>
</dbReference>
<dbReference type="CDD" id="cd11709">
    <property type="entry name" value="SPRY"/>
    <property type="match status" value="1"/>
</dbReference>
<sequence>MNTSQIQFINYCYENRESNIRMRRLVEEEEHQDFQEFVAKICLISKILVENKFSDHQKVSENFEPLTKFIEFNQIKAHILIEIIEPLKIIPSEVILEIYRRKALSSDLYSIGIRGKQQKAIEFIGPNYIWDEAKVALGDKGIFEWDIIIEKACGASWIGVCASENFNYETWAGGQTTGWVLGSDGSYSHAGVRNSSYCPPFGDGARITVHLDMDRRTCTFTVNGIRYPEVYQWRNLSSKLYPVASLRSPGRFRIQPYHKNYCKCVVHNW</sequence>
<evidence type="ECO:0000313" key="2">
    <source>
        <dbReference type="EMBL" id="GES82296.1"/>
    </source>
</evidence>
<reference evidence="2" key="1">
    <citation type="submission" date="2019-10" db="EMBL/GenBank/DDBJ databases">
        <title>Conservation and host-specific expression of non-tandemly repeated heterogenous ribosome RNA gene in arbuscular mycorrhizal fungi.</title>
        <authorList>
            <person name="Maeda T."/>
            <person name="Kobayashi Y."/>
            <person name="Nakagawa T."/>
            <person name="Ezawa T."/>
            <person name="Yamaguchi K."/>
            <person name="Bino T."/>
            <person name="Nishimoto Y."/>
            <person name="Shigenobu S."/>
            <person name="Kawaguchi M."/>
        </authorList>
    </citation>
    <scope>NUCLEOTIDE SEQUENCE</scope>
    <source>
        <strain evidence="2">HR1</strain>
    </source>
</reference>
<dbReference type="SMART" id="SM00449">
    <property type="entry name" value="SPRY"/>
    <property type="match status" value="1"/>
</dbReference>
<evidence type="ECO:0000259" key="1">
    <source>
        <dbReference type="PROSITE" id="PS50188"/>
    </source>
</evidence>
<organism evidence="2 3">
    <name type="scientific">Rhizophagus clarus</name>
    <dbReference type="NCBI Taxonomy" id="94130"/>
    <lineage>
        <taxon>Eukaryota</taxon>
        <taxon>Fungi</taxon>
        <taxon>Fungi incertae sedis</taxon>
        <taxon>Mucoromycota</taxon>
        <taxon>Glomeromycotina</taxon>
        <taxon>Glomeromycetes</taxon>
        <taxon>Glomerales</taxon>
        <taxon>Glomeraceae</taxon>
        <taxon>Rhizophagus</taxon>
    </lineage>
</organism>
<dbReference type="PROSITE" id="PS50188">
    <property type="entry name" value="B302_SPRY"/>
    <property type="match status" value="1"/>
</dbReference>
<evidence type="ECO:0000313" key="3">
    <source>
        <dbReference type="Proteomes" id="UP000615446"/>
    </source>
</evidence>
<dbReference type="InterPro" id="IPR001870">
    <property type="entry name" value="B30.2/SPRY"/>
</dbReference>
<dbReference type="Gene3D" id="2.60.120.920">
    <property type="match status" value="1"/>
</dbReference>
<accession>A0A8H3QK39</accession>
<protein>
    <recommendedName>
        <fullName evidence="1">B30.2/SPRY domain-containing protein</fullName>
    </recommendedName>
</protein>
<dbReference type="AlphaFoldDB" id="A0A8H3QK39"/>
<dbReference type="Pfam" id="PF00622">
    <property type="entry name" value="SPRY"/>
    <property type="match status" value="1"/>
</dbReference>
<gene>
    <name evidence="2" type="ORF">RCL2_000950900</name>
</gene>
<feature type="domain" description="B30.2/SPRY" evidence="1">
    <location>
        <begin position="62"/>
        <end position="261"/>
    </location>
</feature>
<dbReference type="InterPro" id="IPR043136">
    <property type="entry name" value="B30.2/SPRY_sf"/>
</dbReference>
<dbReference type="InterPro" id="IPR003877">
    <property type="entry name" value="SPRY_dom"/>
</dbReference>
<dbReference type="EMBL" id="BLAL01000060">
    <property type="protein sequence ID" value="GES82296.1"/>
    <property type="molecule type" value="Genomic_DNA"/>
</dbReference>
<comment type="caution">
    <text evidence="2">The sequence shown here is derived from an EMBL/GenBank/DDBJ whole genome shotgun (WGS) entry which is preliminary data.</text>
</comment>
<dbReference type="SUPFAM" id="SSF49899">
    <property type="entry name" value="Concanavalin A-like lectins/glucanases"/>
    <property type="match status" value="1"/>
</dbReference>
<dbReference type="OrthoDB" id="6359816at2759"/>
<proteinExistence type="predicted"/>
<dbReference type="Proteomes" id="UP000615446">
    <property type="component" value="Unassembled WGS sequence"/>
</dbReference>
<name>A0A8H3QK39_9GLOM</name>